<organism evidence="2 3">
    <name type="scientific">Glaciihabitans arcticus</name>
    <dbReference type="NCBI Taxonomy" id="2668039"/>
    <lineage>
        <taxon>Bacteria</taxon>
        <taxon>Bacillati</taxon>
        <taxon>Actinomycetota</taxon>
        <taxon>Actinomycetes</taxon>
        <taxon>Micrococcales</taxon>
        <taxon>Microbacteriaceae</taxon>
        <taxon>Glaciihabitans</taxon>
    </lineage>
</organism>
<evidence type="ECO:0000313" key="3">
    <source>
        <dbReference type="Proteomes" id="UP000294194"/>
    </source>
</evidence>
<comment type="caution">
    <text evidence="2">The sequence shown here is derived from an EMBL/GenBank/DDBJ whole genome shotgun (WGS) entry which is preliminary data.</text>
</comment>
<dbReference type="InterPro" id="IPR011041">
    <property type="entry name" value="Quinoprot_gluc/sorb_DH_b-prop"/>
</dbReference>
<dbReference type="SUPFAM" id="SSF50952">
    <property type="entry name" value="Soluble quinoprotein glucose dehydrogenase"/>
    <property type="match status" value="1"/>
</dbReference>
<dbReference type="InterPro" id="IPR012938">
    <property type="entry name" value="Glc/Sorbosone_DH"/>
</dbReference>
<dbReference type="RefSeq" id="WP_130981975.1">
    <property type="nucleotide sequence ID" value="NZ_SISG01000001.1"/>
</dbReference>
<sequence>MTRHPLLIGIAVVALLAGCTAPGPGPNGLAPGDAEGVQPAGDAEVIASDLTTPWSLVRMSDGSTLISERDTALVRQLQPDGEYGDDLVIDDVVPGGEGGLLGIAVDPEEQFLYYYATAADDNRVLRAELSNDDGWSIGEPEVILEGMAKAGNHNGGRIAFGPDGMLYITAGDAGDPDRAQSLDSLGGKILRVEPDGAIPTDNPFEGSPVYSLGHRNPQGIAWDDEGQLFAAEFGQNTWDEFNRIDAGSNYGWPIVEGIGEVEGFVDPLYQWPTSQASPSGLLYTQGTFFLAALRGERVWVLYLDGDRVSAVSWFEGEHGRIRHAAEGPDGSLWLLTSNTDGNGDQREGADQLLQYRLNELVEG</sequence>
<dbReference type="InterPro" id="IPR011042">
    <property type="entry name" value="6-blade_b-propeller_TolB-like"/>
</dbReference>
<protein>
    <submittedName>
        <fullName evidence="2">PQQ-dependent sugar dehydrogenase</fullName>
    </submittedName>
</protein>
<dbReference type="EMBL" id="SISG01000001">
    <property type="protein sequence ID" value="TBN57866.1"/>
    <property type="molecule type" value="Genomic_DNA"/>
</dbReference>
<dbReference type="Proteomes" id="UP000294194">
    <property type="component" value="Unassembled WGS sequence"/>
</dbReference>
<gene>
    <name evidence="2" type="ORF">EYE40_10950</name>
</gene>
<evidence type="ECO:0000313" key="2">
    <source>
        <dbReference type="EMBL" id="TBN57866.1"/>
    </source>
</evidence>
<dbReference type="Gene3D" id="2.120.10.30">
    <property type="entry name" value="TolB, C-terminal domain"/>
    <property type="match status" value="1"/>
</dbReference>
<dbReference type="Pfam" id="PF07995">
    <property type="entry name" value="GSDH"/>
    <property type="match status" value="1"/>
</dbReference>
<proteinExistence type="predicted"/>
<keyword evidence="3" id="KW-1185">Reference proteome</keyword>
<feature type="domain" description="Glucose/Sorbosone dehydrogenase" evidence="1">
    <location>
        <begin position="50"/>
        <end position="342"/>
    </location>
</feature>
<dbReference type="PANTHER" id="PTHR19328:SF13">
    <property type="entry name" value="HIPL1 PROTEIN"/>
    <property type="match status" value="1"/>
</dbReference>
<dbReference type="PROSITE" id="PS51257">
    <property type="entry name" value="PROKAR_LIPOPROTEIN"/>
    <property type="match status" value="1"/>
</dbReference>
<evidence type="ECO:0000259" key="1">
    <source>
        <dbReference type="Pfam" id="PF07995"/>
    </source>
</evidence>
<name>A0A4Q9GS81_9MICO</name>
<reference evidence="3" key="1">
    <citation type="submission" date="2019-02" db="EMBL/GenBank/DDBJ databases">
        <title>Glaciihabitans arcticus sp. nov., a psychrotolerant bacterium isolated from polar soil.</title>
        <authorList>
            <person name="Dahal R.H."/>
        </authorList>
    </citation>
    <scope>NUCLEOTIDE SEQUENCE [LARGE SCALE GENOMIC DNA]</scope>
    <source>
        <strain evidence="3">RP-3-7</strain>
    </source>
</reference>
<dbReference type="AlphaFoldDB" id="A0A4Q9GS81"/>
<accession>A0A4Q9GS81</accession>
<dbReference type="PANTHER" id="PTHR19328">
    <property type="entry name" value="HEDGEHOG-INTERACTING PROTEIN"/>
    <property type="match status" value="1"/>
</dbReference>